<accession>A0A2T5HME5</accession>
<gene>
    <name evidence="1" type="ORF">C8N42_106241</name>
</gene>
<protein>
    <submittedName>
        <fullName evidence="1">Uncharacterized protein</fullName>
    </submittedName>
</protein>
<dbReference type="EMBL" id="QAOH01000006">
    <property type="protein sequence ID" value="PTQ72729.1"/>
    <property type="molecule type" value="Genomic_DNA"/>
</dbReference>
<dbReference type="AlphaFoldDB" id="A0A2T5HME5"/>
<keyword evidence="2" id="KW-1185">Reference proteome</keyword>
<evidence type="ECO:0000313" key="2">
    <source>
        <dbReference type="Proteomes" id="UP000244077"/>
    </source>
</evidence>
<proteinExistence type="predicted"/>
<sequence>MASVSELVDGLSKALGEPRDKANKYARALIDADLLPKSSGRAVAQVEIVHFVRLLTAMALQPKIKDTGERVAEYLNLPMAATSHKTGERINRDMTCEDMLVKVFCAALTRSPGELTQASIHFVVNFPLVEVTMPSPKVLELIAPEMVVRFKPHGVPLDLDDLPIRRSVIVWADSVKSMGFDLEGCD</sequence>
<dbReference type="Proteomes" id="UP000244077">
    <property type="component" value="Unassembled WGS sequence"/>
</dbReference>
<evidence type="ECO:0000313" key="1">
    <source>
        <dbReference type="EMBL" id="PTQ72729.1"/>
    </source>
</evidence>
<organism evidence="1 2">
    <name type="scientific">Celeribacter persicus</name>
    <dbReference type="NCBI Taxonomy" id="1651082"/>
    <lineage>
        <taxon>Bacteria</taxon>
        <taxon>Pseudomonadati</taxon>
        <taxon>Pseudomonadota</taxon>
        <taxon>Alphaproteobacteria</taxon>
        <taxon>Rhodobacterales</taxon>
        <taxon>Roseobacteraceae</taxon>
        <taxon>Celeribacter</taxon>
    </lineage>
</organism>
<reference evidence="1 2" key="1">
    <citation type="submission" date="2018-04" db="EMBL/GenBank/DDBJ databases">
        <title>Genomic Encyclopedia of Archaeal and Bacterial Type Strains, Phase II (KMG-II): from individual species to whole genera.</title>
        <authorList>
            <person name="Goeker M."/>
        </authorList>
    </citation>
    <scope>NUCLEOTIDE SEQUENCE [LARGE SCALE GENOMIC DNA]</scope>
    <source>
        <strain evidence="1 2">DSM 100434</strain>
    </source>
</reference>
<dbReference type="RefSeq" id="WP_107816471.1">
    <property type="nucleotide sequence ID" value="NZ_QAOH01000006.1"/>
</dbReference>
<name>A0A2T5HME5_9RHOB</name>
<comment type="caution">
    <text evidence="1">The sequence shown here is derived from an EMBL/GenBank/DDBJ whole genome shotgun (WGS) entry which is preliminary data.</text>
</comment>
<dbReference type="OrthoDB" id="9937766at2"/>